<gene>
    <name evidence="9" type="ORF">P3F81_00120</name>
</gene>
<feature type="transmembrane region" description="Helical" evidence="8">
    <location>
        <begin position="80"/>
        <end position="97"/>
    </location>
</feature>
<dbReference type="EMBL" id="CP120678">
    <property type="protein sequence ID" value="WIW70774.1"/>
    <property type="molecule type" value="Genomic_DNA"/>
</dbReference>
<keyword evidence="10" id="KW-1185">Reference proteome</keyword>
<feature type="transmembrane region" description="Helical" evidence="8">
    <location>
        <begin position="194"/>
        <end position="221"/>
    </location>
</feature>
<keyword evidence="5 8" id="KW-0812">Transmembrane</keyword>
<comment type="subcellular location">
    <subcellularLocation>
        <location evidence="1 8">Cell membrane</location>
        <topology evidence="1 8">Multi-pass membrane protein</topology>
    </subcellularLocation>
</comment>
<proteinExistence type="inferred from homology"/>
<feature type="transmembrane region" description="Helical" evidence="8">
    <location>
        <begin position="46"/>
        <end position="68"/>
    </location>
</feature>
<evidence type="ECO:0000256" key="7">
    <source>
        <dbReference type="ARBA" id="ARBA00023136"/>
    </source>
</evidence>
<keyword evidence="6 8" id="KW-1133">Transmembrane helix</keyword>
<keyword evidence="3" id="KW-0813">Transport</keyword>
<dbReference type="Proteomes" id="UP001243623">
    <property type="component" value="Chromosome"/>
</dbReference>
<reference evidence="9" key="1">
    <citation type="submission" date="2023-03" db="EMBL/GenBank/DDBJ databases">
        <title>Selenobaculum gbiensis gen. nov. sp. nov., a new bacterium isolated from the gut microbiota of IBD patient.</title>
        <authorList>
            <person name="Yeo S."/>
            <person name="Park H."/>
            <person name="Huh C.S."/>
        </authorList>
    </citation>
    <scope>NUCLEOTIDE SEQUENCE</scope>
    <source>
        <strain evidence="9">ICN-92133</strain>
    </source>
</reference>
<comment type="similarity">
    <text evidence="2 8">Belongs to the 4-toluene sulfonate uptake permease (TSUP) (TC 2.A.102) family.</text>
</comment>
<dbReference type="PANTHER" id="PTHR30269:SF0">
    <property type="entry name" value="MEMBRANE TRANSPORTER PROTEIN YFCA-RELATED"/>
    <property type="match status" value="1"/>
</dbReference>
<feature type="transmembrane region" description="Helical" evidence="8">
    <location>
        <begin position="163"/>
        <end position="182"/>
    </location>
</feature>
<dbReference type="Pfam" id="PF01925">
    <property type="entry name" value="TauE"/>
    <property type="match status" value="1"/>
</dbReference>
<feature type="transmembrane region" description="Helical" evidence="8">
    <location>
        <begin position="233"/>
        <end position="251"/>
    </location>
</feature>
<feature type="transmembrane region" description="Helical" evidence="8">
    <location>
        <begin position="12"/>
        <end position="34"/>
    </location>
</feature>
<dbReference type="RefSeq" id="WP_147669335.1">
    <property type="nucleotide sequence ID" value="NZ_CP120678.1"/>
</dbReference>
<evidence type="ECO:0000256" key="8">
    <source>
        <dbReference type="RuleBase" id="RU363041"/>
    </source>
</evidence>
<feature type="transmembrane region" description="Helical" evidence="8">
    <location>
        <begin position="103"/>
        <end position="120"/>
    </location>
</feature>
<evidence type="ECO:0000256" key="2">
    <source>
        <dbReference type="ARBA" id="ARBA00009142"/>
    </source>
</evidence>
<organism evidence="9 10">
    <name type="scientific">Selenobaculum gibii</name>
    <dbReference type="NCBI Taxonomy" id="3054208"/>
    <lineage>
        <taxon>Bacteria</taxon>
        <taxon>Bacillati</taxon>
        <taxon>Bacillota</taxon>
        <taxon>Negativicutes</taxon>
        <taxon>Selenomonadales</taxon>
        <taxon>Selenomonadaceae</taxon>
        <taxon>Selenobaculum</taxon>
    </lineage>
</organism>
<feature type="transmembrane region" description="Helical" evidence="8">
    <location>
        <begin position="140"/>
        <end position="157"/>
    </location>
</feature>
<evidence type="ECO:0000313" key="10">
    <source>
        <dbReference type="Proteomes" id="UP001243623"/>
    </source>
</evidence>
<evidence type="ECO:0000256" key="1">
    <source>
        <dbReference type="ARBA" id="ARBA00004651"/>
    </source>
</evidence>
<evidence type="ECO:0000256" key="6">
    <source>
        <dbReference type="ARBA" id="ARBA00022989"/>
    </source>
</evidence>
<dbReference type="InterPro" id="IPR052017">
    <property type="entry name" value="TSUP"/>
</dbReference>
<keyword evidence="4 8" id="KW-1003">Cell membrane</keyword>
<evidence type="ECO:0000313" key="9">
    <source>
        <dbReference type="EMBL" id="WIW70774.1"/>
    </source>
</evidence>
<name>A0A9Y2EVA0_9FIRM</name>
<evidence type="ECO:0000256" key="5">
    <source>
        <dbReference type="ARBA" id="ARBA00022692"/>
    </source>
</evidence>
<protein>
    <recommendedName>
        <fullName evidence="8">Probable membrane transporter protein</fullName>
    </recommendedName>
</protein>
<evidence type="ECO:0000256" key="4">
    <source>
        <dbReference type="ARBA" id="ARBA00022475"/>
    </source>
</evidence>
<sequence length="255" mass="27162">MFEELSSEMLIFLIGAGFIASFIDSVVGGGGLISVPSLMMTGLSPVVVLGTNKMAAFMGSITSTVAFMRSGKIDLKLIKYLFPLSVIGSALGVFTVRMIPPDFLKPIVVGMLVIVTIYSLMKKDWGENSTYHGMNQKTAILSGGVAFVLGFYDGFFGPGAGSFLLFAFLCIGFDFIMAAGNARALNFGSNISAMIVFTSLGLVNYAYALPMGIGMIFGAIAGTKMAIVKGASYVRPLFIFMTVILIGKQLFDIFK</sequence>
<evidence type="ECO:0000256" key="3">
    <source>
        <dbReference type="ARBA" id="ARBA00022448"/>
    </source>
</evidence>
<dbReference type="InterPro" id="IPR002781">
    <property type="entry name" value="TM_pro_TauE-like"/>
</dbReference>
<keyword evidence="7 8" id="KW-0472">Membrane</keyword>
<dbReference type="GO" id="GO:0005886">
    <property type="term" value="C:plasma membrane"/>
    <property type="evidence" value="ECO:0007669"/>
    <property type="project" value="UniProtKB-SubCell"/>
</dbReference>
<accession>A0A9Y2EVA0</accession>
<dbReference type="AlphaFoldDB" id="A0A9Y2EVA0"/>
<dbReference type="KEGG" id="sgbi:P3F81_00120"/>
<dbReference type="PANTHER" id="PTHR30269">
    <property type="entry name" value="TRANSMEMBRANE PROTEIN YFCA"/>
    <property type="match status" value="1"/>
</dbReference>